<feature type="transmembrane region" description="Helical" evidence="1">
    <location>
        <begin position="37"/>
        <end position="60"/>
    </location>
</feature>
<name>A0A6C0CW91_9ZZZZ</name>
<dbReference type="EMBL" id="MN739499">
    <property type="protein sequence ID" value="QHT08611.1"/>
    <property type="molecule type" value="Genomic_DNA"/>
</dbReference>
<reference evidence="2" key="1">
    <citation type="journal article" date="2020" name="Nature">
        <title>Giant virus diversity and host interactions through global metagenomics.</title>
        <authorList>
            <person name="Schulz F."/>
            <person name="Roux S."/>
            <person name="Paez-Espino D."/>
            <person name="Jungbluth S."/>
            <person name="Walsh D.A."/>
            <person name="Denef V.J."/>
            <person name="McMahon K.D."/>
            <person name="Konstantinidis K.T."/>
            <person name="Eloe-Fadrosh E.A."/>
            <person name="Kyrpides N.C."/>
            <person name="Woyke T."/>
        </authorList>
    </citation>
    <scope>NUCLEOTIDE SEQUENCE</scope>
    <source>
        <strain evidence="2">GVMAG-M-3300023109-53</strain>
    </source>
</reference>
<keyword evidence="1" id="KW-0812">Transmembrane</keyword>
<dbReference type="AlphaFoldDB" id="A0A6C0CW91"/>
<keyword evidence="1" id="KW-0472">Membrane</keyword>
<proteinExistence type="predicted"/>
<feature type="transmembrane region" description="Helical" evidence="1">
    <location>
        <begin position="6"/>
        <end position="25"/>
    </location>
</feature>
<protein>
    <submittedName>
        <fullName evidence="2">Uncharacterized protein</fullName>
    </submittedName>
</protein>
<organism evidence="2">
    <name type="scientific">viral metagenome</name>
    <dbReference type="NCBI Taxonomy" id="1070528"/>
    <lineage>
        <taxon>unclassified sequences</taxon>
        <taxon>metagenomes</taxon>
        <taxon>organismal metagenomes</taxon>
    </lineage>
</organism>
<sequence length="166" mass="18727">MDDTNARVMKLLILLILVITVKTIFKIQMNAEFIKKLGPSALSVSILIIGLMVFFSIIGFDLTPVEDKQIEKVVDIEAFDSMASTGFCKNHEGDRKSLQESCSKLTKDNCVATSCCVYAKMKGKEQCHSGDIHGPTFRRNEQGKTHDIDYYYFRHKCYGDGCPKEK</sequence>
<evidence type="ECO:0000313" key="2">
    <source>
        <dbReference type="EMBL" id="QHT08611.1"/>
    </source>
</evidence>
<keyword evidence="1" id="KW-1133">Transmembrane helix</keyword>
<evidence type="ECO:0000256" key="1">
    <source>
        <dbReference type="SAM" id="Phobius"/>
    </source>
</evidence>
<accession>A0A6C0CW91</accession>